<evidence type="ECO:0000256" key="1">
    <source>
        <dbReference type="SAM" id="MobiDB-lite"/>
    </source>
</evidence>
<name>A0AAV7QVY0_PLEWA</name>
<evidence type="ECO:0000313" key="3">
    <source>
        <dbReference type="Proteomes" id="UP001066276"/>
    </source>
</evidence>
<dbReference type="Proteomes" id="UP001066276">
    <property type="component" value="Chromosome 6"/>
</dbReference>
<feature type="compositionally biased region" description="Basic and acidic residues" evidence="1">
    <location>
        <begin position="1"/>
        <end position="19"/>
    </location>
</feature>
<comment type="caution">
    <text evidence="2">The sequence shown here is derived from an EMBL/GenBank/DDBJ whole genome shotgun (WGS) entry which is preliminary data.</text>
</comment>
<organism evidence="2 3">
    <name type="scientific">Pleurodeles waltl</name>
    <name type="common">Iberian ribbed newt</name>
    <dbReference type="NCBI Taxonomy" id="8319"/>
    <lineage>
        <taxon>Eukaryota</taxon>
        <taxon>Metazoa</taxon>
        <taxon>Chordata</taxon>
        <taxon>Craniata</taxon>
        <taxon>Vertebrata</taxon>
        <taxon>Euteleostomi</taxon>
        <taxon>Amphibia</taxon>
        <taxon>Batrachia</taxon>
        <taxon>Caudata</taxon>
        <taxon>Salamandroidea</taxon>
        <taxon>Salamandridae</taxon>
        <taxon>Pleurodelinae</taxon>
        <taxon>Pleurodeles</taxon>
    </lineage>
</organism>
<dbReference type="AlphaFoldDB" id="A0AAV7QVY0"/>
<gene>
    <name evidence="2" type="ORF">NDU88_010869</name>
</gene>
<evidence type="ECO:0000313" key="2">
    <source>
        <dbReference type="EMBL" id="KAJ1144571.1"/>
    </source>
</evidence>
<dbReference type="EMBL" id="JANPWB010000010">
    <property type="protein sequence ID" value="KAJ1144571.1"/>
    <property type="molecule type" value="Genomic_DNA"/>
</dbReference>
<feature type="region of interest" description="Disordered" evidence="1">
    <location>
        <begin position="1"/>
        <end position="22"/>
    </location>
</feature>
<proteinExistence type="predicted"/>
<protein>
    <submittedName>
        <fullName evidence="2">Uncharacterized protein</fullName>
    </submittedName>
</protein>
<keyword evidence="3" id="KW-1185">Reference proteome</keyword>
<feature type="region of interest" description="Disordered" evidence="1">
    <location>
        <begin position="48"/>
        <end position="70"/>
    </location>
</feature>
<sequence>MPQRDKGELHGRGDPRDEGAAINQARCRRILGVCLRDDQAGARWLAGTPLQGGCGEQEKEGTTTDHLPGL</sequence>
<accession>A0AAV7QVY0</accession>
<reference evidence="2" key="1">
    <citation type="journal article" date="2022" name="bioRxiv">
        <title>Sequencing and chromosome-scale assembly of the giantPleurodeles waltlgenome.</title>
        <authorList>
            <person name="Brown T."/>
            <person name="Elewa A."/>
            <person name="Iarovenko S."/>
            <person name="Subramanian E."/>
            <person name="Araus A.J."/>
            <person name="Petzold A."/>
            <person name="Susuki M."/>
            <person name="Suzuki K.-i.T."/>
            <person name="Hayashi T."/>
            <person name="Toyoda A."/>
            <person name="Oliveira C."/>
            <person name="Osipova E."/>
            <person name="Leigh N.D."/>
            <person name="Simon A."/>
            <person name="Yun M.H."/>
        </authorList>
    </citation>
    <scope>NUCLEOTIDE SEQUENCE</scope>
    <source>
        <strain evidence="2">20211129_DDA</strain>
        <tissue evidence="2">Liver</tissue>
    </source>
</reference>